<keyword evidence="2" id="KW-1133">Transmembrane helix</keyword>
<dbReference type="Gene3D" id="1.10.780.10">
    <property type="entry name" value="Hydroxylamine Oxidoreductase, Chain A, domain 1"/>
    <property type="match status" value="1"/>
</dbReference>
<evidence type="ECO:0000313" key="3">
    <source>
        <dbReference type="EMBL" id="TCK61963.1"/>
    </source>
</evidence>
<proteinExistence type="predicted"/>
<evidence type="ECO:0000256" key="2">
    <source>
        <dbReference type="SAM" id="Phobius"/>
    </source>
</evidence>
<accession>A0A4R1KD90</accession>
<dbReference type="Proteomes" id="UP000294614">
    <property type="component" value="Unassembled WGS sequence"/>
</dbReference>
<dbReference type="GO" id="GO:0016491">
    <property type="term" value="F:oxidoreductase activity"/>
    <property type="evidence" value="ECO:0007669"/>
    <property type="project" value="TreeGrafter"/>
</dbReference>
<keyword evidence="2" id="KW-0472">Membrane</keyword>
<dbReference type="AlphaFoldDB" id="A0A4R1KD90"/>
<evidence type="ECO:0000256" key="1">
    <source>
        <dbReference type="ARBA" id="ARBA00022729"/>
    </source>
</evidence>
<dbReference type="RefSeq" id="WP_243640897.1">
    <property type="nucleotide sequence ID" value="NZ_SMGG01000003.1"/>
</dbReference>
<comment type="caution">
    <text evidence="3">The sequence shown here is derived from an EMBL/GenBank/DDBJ whole genome shotgun (WGS) entry which is preliminary data.</text>
</comment>
<protein>
    <submittedName>
        <fullName evidence="3">Uncharacterized protein</fullName>
    </submittedName>
</protein>
<gene>
    <name evidence="3" type="ORF">C8D98_0471</name>
</gene>
<dbReference type="InterPro" id="IPR051829">
    <property type="entry name" value="Multiheme_Cytochr_ET"/>
</dbReference>
<dbReference type="InterPro" id="IPR036280">
    <property type="entry name" value="Multihaem_cyt_sf"/>
</dbReference>
<feature type="transmembrane region" description="Helical" evidence="2">
    <location>
        <begin position="5"/>
        <end position="26"/>
    </location>
</feature>
<name>A0A4R1KD90_9BACT</name>
<keyword evidence="2" id="KW-0812">Transmembrane</keyword>
<reference evidence="3 4" key="1">
    <citation type="submission" date="2019-03" db="EMBL/GenBank/DDBJ databases">
        <title>Genomic Encyclopedia of Type Strains, Phase IV (KMG-IV): sequencing the most valuable type-strain genomes for metagenomic binning, comparative biology and taxonomic classification.</title>
        <authorList>
            <person name="Goeker M."/>
        </authorList>
    </citation>
    <scope>NUCLEOTIDE SEQUENCE [LARGE SCALE GENOMIC DNA]</scope>
    <source>
        <strain evidence="3 4">DSM 24984</strain>
    </source>
</reference>
<dbReference type="PANTHER" id="PTHR35038:SF8">
    <property type="entry name" value="C-TYPE POLYHEME CYTOCHROME OMCC"/>
    <property type="match status" value="1"/>
</dbReference>
<dbReference type="EMBL" id="SMGG01000003">
    <property type="protein sequence ID" value="TCK61963.1"/>
    <property type="molecule type" value="Genomic_DNA"/>
</dbReference>
<dbReference type="PANTHER" id="PTHR35038">
    <property type="entry name" value="DISSIMILATORY SULFITE REDUCTASE SIRA"/>
    <property type="match status" value="1"/>
</dbReference>
<keyword evidence="1" id="KW-0732">Signal</keyword>
<dbReference type="NCBIfam" id="NF040943">
    <property type="entry name" value="cytoc3_ExtM"/>
    <property type="match status" value="1"/>
</dbReference>
<organism evidence="3 4">
    <name type="scientific">Seleniivibrio woodruffii</name>
    <dbReference type="NCBI Taxonomy" id="1078050"/>
    <lineage>
        <taxon>Bacteria</taxon>
        <taxon>Pseudomonadati</taxon>
        <taxon>Deferribacterota</taxon>
        <taxon>Deferribacteres</taxon>
        <taxon>Deferribacterales</taxon>
        <taxon>Geovibrionaceae</taxon>
        <taxon>Seleniivibrio</taxon>
    </lineage>
</organism>
<sequence>MRKKLIYMSAVILFVLCVSVTVYLGFFRNGDVSRGCMASNCHSGIEYPSENHKIACEECHGGDPLSADKAVAHAKMLGGRNPGDPAVWEKTCGKCHQYQLERVSGTLMYTATGMIKNSQQAWDDYKGKLYSTGGAEGYDENGKPQKRPSVAELDELSGELYRKFCSACHVGYDKLEGYRAHHSSGCSACHFNHSDEGTYAGGDKTIHGKGPYPEKHVISALPSNDVCLTCHNRSGRLALSYEGYYDGNNSLVPTKDGYPGPDLVDGVRNVRHMEADIHFGFGMDCIDCHTSRDMMGDGYMYENMYQQIETACEDCHGTEKALPKTMRITKENSTPVRESQNYKVRMSYGDEMVLTSKGRMYSNVRKENGKFYLYTKREGKRLEIKTVKGTQDHGVSGHGRMECYTCHSNTVAQCYGCHTTYDKTEKMTDLIKGQDTPGAFSETEDFRTLFPFQLGLNQRGKISPVTPGCQTFLTYIDEKGNKVLDDHVFNYRGEKKFKFAPFFSHNTGKKAVSCETCHSKLAFAGFGQGLVSVTKGNIGSSYMCDKCEKPLDSLYSIKDGKINVTSDVVRDHSRLLNTGELAAMLRANTCIMCHEKGEGRIYGGRISYDAVLSDPVHKPLLH</sequence>
<keyword evidence="4" id="KW-1185">Reference proteome</keyword>
<dbReference type="SUPFAM" id="SSF48695">
    <property type="entry name" value="Multiheme cytochromes"/>
    <property type="match status" value="2"/>
</dbReference>
<evidence type="ECO:0000313" key="4">
    <source>
        <dbReference type="Proteomes" id="UP000294614"/>
    </source>
</evidence>